<reference evidence="2" key="1">
    <citation type="submission" date="2020-04" db="EMBL/GenBank/DDBJ databases">
        <authorList>
            <person name="Chiriac C."/>
            <person name="Salcher M."/>
            <person name="Ghai R."/>
            <person name="Kavagutti S V."/>
        </authorList>
    </citation>
    <scope>NUCLEOTIDE SEQUENCE</scope>
</reference>
<evidence type="ECO:0000256" key="1">
    <source>
        <dbReference type="SAM" id="MobiDB-lite"/>
    </source>
</evidence>
<gene>
    <name evidence="2" type="ORF">UFOVP27_61</name>
</gene>
<evidence type="ECO:0000313" key="2">
    <source>
        <dbReference type="EMBL" id="CAB4122122.1"/>
    </source>
</evidence>
<protein>
    <submittedName>
        <fullName evidence="2">Uncharacterized protein</fullName>
    </submittedName>
</protein>
<feature type="compositionally biased region" description="Low complexity" evidence="1">
    <location>
        <begin position="29"/>
        <end position="42"/>
    </location>
</feature>
<proteinExistence type="predicted"/>
<organism evidence="2">
    <name type="scientific">uncultured Caudovirales phage</name>
    <dbReference type="NCBI Taxonomy" id="2100421"/>
    <lineage>
        <taxon>Viruses</taxon>
        <taxon>Duplodnaviria</taxon>
        <taxon>Heunggongvirae</taxon>
        <taxon>Uroviricota</taxon>
        <taxon>Caudoviricetes</taxon>
        <taxon>Peduoviridae</taxon>
        <taxon>Maltschvirus</taxon>
        <taxon>Maltschvirus maltsch</taxon>
    </lineage>
</organism>
<name>A0A6J5KLV6_9CAUD</name>
<sequence>MANNDWWSKKLGNPTPRQSTPPVAPPSRVPYTPQQQQPNVQVNYDPQNDQLVTKAQSAKRSDTCPDCGSGNYFAPQGTQRMRCYDCGYPITQSGSGIAGTGGSSSGPTQKAIQVGQNSGFNPNVIVDRIG</sequence>
<feature type="region of interest" description="Disordered" evidence="1">
    <location>
        <begin position="97"/>
        <end position="119"/>
    </location>
</feature>
<feature type="region of interest" description="Disordered" evidence="1">
    <location>
        <begin position="1"/>
        <end position="42"/>
    </location>
</feature>
<accession>A0A6J5KLV6</accession>
<dbReference type="EMBL" id="LR796157">
    <property type="protein sequence ID" value="CAB4122122.1"/>
    <property type="molecule type" value="Genomic_DNA"/>
</dbReference>
<feature type="compositionally biased region" description="Polar residues" evidence="1">
    <location>
        <begin position="107"/>
        <end position="119"/>
    </location>
</feature>